<evidence type="ECO:0008006" key="5">
    <source>
        <dbReference type="Google" id="ProtNLM"/>
    </source>
</evidence>
<evidence type="ECO:0000313" key="4">
    <source>
        <dbReference type="Proteomes" id="UP000023152"/>
    </source>
</evidence>
<dbReference type="EMBL" id="ASPP01019051">
    <property type="protein sequence ID" value="ETO15520.1"/>
    <property type="molecule type" value="Genomic_DNA"/>
</dbReference>
<gene>
    <name evidence="3" type="ORF">RFI_21842</name>
</gene>
<keyword evidence="4" id="KW-1185">Reference proteome</keyword>
<evidence type="ECO:0000313" key="3">
    <source>
        <dbReference type="EMBL" id="ETO15520.1"/>
    </source>
</evidence>
<name>X6MQZ5_RETFI</name>
<feature type="transmembrane region" description="Helical" evidence="2">
    <location>
        <begin position="129"/>
        <end position="152"/>
    </location>
</feature>
<accession>X6MQZ5</accession>
<proteinExistence type="predicted"/>
<feature type="region of interest" description="Disordered" evidence="1">
    <location>
        <begin position="32"/>
        <end position="51"/>
    </location>
</feature>
<dbReference type="OrthoDB" id="10580774at2759"/>
<feature type="region of interest" description="Disordered" evidence="1">
    <location>
        <begin position="309"/>
        <end position="362"/>
    </location>
</feature>
<dbReference type="GO" id="GO:0004767">
    <property type="term" value="F:sphingomyelin phosphodiesterase activity"/>
    <property type="evidence" value="ECO:0007669"/>
    <property type="project" value="InterPro"/>
</dbReference>
<protein>
    <recommendedName>
        <fullName evidence="5">Endonuclease/exonuclease/phosphatase domain-containing protein</fullName>
    </recommendedName>
</protein>
<dbReference type="Gene3D" id="3.60.10.10">
    <property type="entry name" value="Endonuclease/exonuclease/phosphatase"/>
    <property type="match status" value="1"/>
</dbReference>
<sequence length="571" mass="65648">MQKHQLEVNLTDNEEMDFSEGQVRIVTESCRHNSKTTRQMPSDKPKTSEPYGKKEGICGSAISEKKFKVCTWNLWCVPFGSPRTLSNPYRCAKYAANIAKLQKWKEFDGLIIFHLQELWAFKTGIFPPFLLWCVSCCLFQFLALLLGLLPILKCLPLMYNPKRQFAQQLRKYLPYTVEHSQVPWTCGFDNGLLMCFNKPPQKHGFQRFTSHRCDDSFAAKGFLWAYFQDLQLLVINTHLQVRFFSAGSGKERENQLNQLKKFIDSVREHMSVLIAGDFNIDCRSNALRLYRLEQMKRIHFDLQTNYEGSTTNSLSGHHHRGGSSNSSNDPSHPTDTIRDAMHGNHTNGYNSHDDGVSVNEHSTSPQQLLSHYFYEDTPNETLCEQAHSSGNASNATKNENMPPAVSINYDYGRRSHHFHLHSYYTYCNLERAKFTWPSISDCHVSNECNQQILLYLKKEDLPDETPATLGDVVIPASSGHFLPSKNIDKESLARRKDKECGRCTQKNLFTNRTTLGMKKINLYEPTFKRRDWSIDYVLVDFPVASVKNSTFGRRSGLSDHFLILTDFVRSK</sequence>
<evidence type="ECO:0000256" key="2">
    <source>
        <dbReference type="SAM" id="Phobius"/>
    </source>
</evidence>
<dbReference type="InterPro" id="IPR038772">
    <property type="entry name" value="Sph/SMPD2-like"/>
</dbReference>
<keyword evidence="2" id="KW-0812">Transmembrane</keyword>
<comment type="caution">
    <text evidence="3">The sequence shown here is derived from an EMBL/GenBank/DDBJ whole genome shotgun (WGS) entry which is preliminary data.</text>
</comment>
<organism evidence="3 4">
    <name type="scientific">Reticulomyxa filosa</name>
    <dbReference type="NCBI Taxonomy" id="46433"/>
    <lineage>
        <taxon>Eukaryota</taxon>
        <taxon>Sar</taxon>
        <taxon>Rhizaria</taxon>
        <taxon>Retaria</taxon>
        <taxon>Foraminifera</taxon>
        <taxon>Monothalamids</taxon>
        <taxon>Reticulomyxidae</taxon>
        <taxon>Reticulomyxa</taxon>
    </lineage>
</organism>
<dbReference type="InterPro" id="IPR036691">
    <property type="entry name" value="Endo/exonu/phosph_ase_sf"/>
</dbReference>
<reference evidence="3 4" key="1">
    <citation type="journal article" date="2013" name="Curr. Biol.">
        <title>The Genome of the Foraminiferan Reticulomyxa filosa.</title>
        <authorList>
            <person name="Glockner G."/>
            <person name="Hulsmann N."/>
            <person name="Schleicher M."/>
            <person name="Noegel A.A."/>
            <person name="Eichinger L."/>
            <person name="Gallinger C."/>
            <person name="Pawlowski J."/>
            <person name="Sierra R."/>
            <person name="Euteneuer U."/>
            <person name="Pillet L."/>
            <person name="Moustafa A."/>
            <person name="Platzer M."/>
            <person name="Groth M."/>
            <person name="Szafranski K."/>
            <person name="Schliwa M."/>
        </authorList>
    </citation>
    <scope>NUCLEOTIDE SEQUENCE [LARGE SCALE GENOMIC DNA]</scope>
</reference>
<keyword evidence="2" id="KW-1133">Transmembrane helix</keyword>
<evidence type="ECO:0000256" key="1">
    <source>
        <dbReference type="SAM" id="MobiDB-lite"/>
    </source>
</evidence>
<dbReference type="PANTHER" id="PTHR16320">
    <property type="entry name" value="SPHINGOMYELINASE FAMILY MEMBER"/>
    <property type="match status" value="1"/>
</dbReference>
<dbReference type="AlphaFoldDB" id="X6MQZ5"/>
<feature type="compositionally biased region" description="Basic and acidic residues" evidence="1">
    <location>
        <begin position="41"/>
        <end position="51"/>
    </location>
</feature>
<dbReference type="SUPFAM" id="SSF56219">
    <property type="entry name" value="DNase I-like"/>
    <property type="match status" value="1"/>
</dbReference>
<keyword evidence="2" id="KW-0472">Membrane</keyword>
<dbReference type="Proteomes" id="UP000023152">
    <property type="component" value="Unassembled WGS sequence"/>
</dbReference>
<dbReference type="GO" id="GO:0005737">
    <property type="term" value="C:cytoplasm"/>
    <property type="evidence" value="ECO:0007669"/>
    <property type="project" value="TreeGrafter"/>
</dbReference>
<dbReference type="PANTHER" id="PTHR16320:SF1">
    <property type="entry name" value="SPHINGOMYELINASE DDB_G0288017"/>
    <property type="match status" value="1"/>
</dbReference>